<proteinExistence type="inferred from homology"/>
<organism evidence="4 5">
    <name type="scientific">Streptomyces mirabilis</name>
    <dbReference type="NCBI Taxonomy" id="68239"/>
    <lineage>
        <taxon>Bacteria</taxon>
        <taxon>Bacillati</taxon>
        <taxon>Actinomycetota</taxon>
        <taxon>Actinomycetes</taxon>
        <taxon>Kitasatosporales</taxon>
        <taxon>Streptomycetaceae</taxon>
        <taxon>Streptomyces</taxon>
    </lineage>
</organism>
<evidence type="ECO:0000313" key="4">
    <source>
        <dbReference type="EMBL" id="SFG98273.1"/>
    </source>
</evidence>
<sequence>MDYGRAALNGAASGALPGALIGWIFGLLNWLDPVVGGLVLALYGLNFGAVVGALLGMVFDVAQHGHRDFASVRSVMPSRDEVVTDADVADEAARLLAKRSDREHIAALTFPCGPSPPADHRERSFLMAKAVGIDLGTTNSVIAVWEGGEARVSPMPRAAGPRPR</sequence>
<evidence type="ECO:0000256" key="2">
    <source>
        <dbReference type="ARBA" id="ARBA00023016"/>
    </source>
</evidence>
<dbReference type="Proteomes" id="UP000181942">
    <property type="component" value="Unassembled WGS sequence"/>
</dbReference>
<dbReference type="SUPFAM" id="SSF53067">
    <property type="entry name" value="Actin-like ATPase domain"/>
    <property type="match status" value="1"/>
</dbReference>
<reference evidence="4 5" key="1">
    <citation type="submission" date="2016-10" db="EMBL/GenBank/DDBJ databases">
        <authorList>
            <person name="de Groot N.N."/>
        </authorList>
    </citation>
    <scope>NUCLEOTIDE SEQUENCE [LARGE SCALE GENOMIC DNA]</scope>
    <source>
        <strain evidence="4 5">OK461</strain>
    </source>
</reference>
<keyword evidence="3" id="KW-0812">Transmembrane</keyword>
<evidence type="ECO:0008006" key="6">
    <source>
        <dbReference type="Google" id="ProtNLM"/>
    </source>
</evidence>
<name>A0A1I2WA56_9ACTN</name>
<feature type="transmembrane region" description="Helical" evidence="3">
    <location>
        <begin position="7"/>
        <end position="28"/>
    </location>
</feature>
<dbReference type="PROSITE" id="PS00297">
    <property type="entry name" value="HSP70_1"/>
    <property type="match status" value="1"/>
</dbReference>
<dbReference type="AlphaFoldDB" id="A0A1I2WA56"/>
<comment type="similarity">
    <text evidence="1">Belongs to the heat shock protein 70 family.</text>
</comment>
<dbReference type="Gene3D" id="3.30.420.40">
    <property type="match status" value="1"/>
</dbReference>
<keyword evidence="3" id="KW-1133">Transmembrane helix</keyword>
<keyword evidence="2" id="KW-0346">Stress response</keyword>
<evidence type="ECO:0000256" key="3">
    <source>
        <dbReference type="SAM" id="Phobius"/>
    </source>
</evidence>
<accession>A0A1I2WA56</accession>
<evidence type="ECO:0000313" key="5">
    <source>
        <dbReference type="Proteomes" id="UP000181942"/>
    </source>
</evidence>
<protein>
    <recommendedName>
        <fullName evidence="6">Hsp70 protein</fullName>
    </recommendedName>
</protein>
<gene>
    <name evidence="4" type="ORF">SAMN02787118_13621</name>
</gene>
<evidence type="ECO:0000256" key="1">
    <source>
        <dbReference type="ARBA" id="ARBA00007381"/>
    </source>
</evidence>
<feature type="transmembrane region" description="Helical" evidence="3">
    <location>
        <begin position="34"/>
        <end position="59"/>
    </location>
</feature>
<dbReference type="InterPro" id="IPR043129">
    <property type="entry name" value="ATPase_NBD"/>
</dbReference>
<dbReference type="InterPro" id="IPR018181">
    <property type="entry name" value="Heat_shock_70_CS"/>
</dbReference>
<dbReference type="EMBL" id="FONR01000036">
    <property type="protein sequence ID" value="SFG98273.1"/>
    <property type="molecule type" value="Genomic_DNA"/>
</dbReference>
<keyword evidence="3" id="KW-0472">Membrane</keyword>